<organism evidence="1 2">
    <name type="scientific">Diplocloster agilis</name>
    <dbReference type="NCBI Taxonomy" id="2850323"/>
    <lineage>
        <taxon>Bacteria</taxon>
        <taxon>Bacillati</taxon>
        <taxon>Bacillota</taxon>
        <taxon>Clostridia</taxon>
        <taxon>Lachnospirales</taxon>
        <taxon>Lachnospiraceae</taxon>
        <taxon>Diplocloster</taxon>
    </lineage>
</organism>
<dbReference type="NCBIfam" id="NF045672">
    <property type="entry name" value="MCP_gp7_epsi_15"/>
    <property type="match status" value="1"/>
</dbReference>
<gene>
    <name evidence="1" type="ORF">KTH89_22625</name>
</gene>
<evidence type="ECO:0000313" key="2">
    <source>
        <dbReference type="Proteomes" id="UP000712157"/>
    </source>
</evidence>
<sequence>MAAFTLAQAKNLSQDKLTNFVIDEFRKSPLLDAMVFDDTVKPQGGNTMTYVYNRVKTLATAAGRALNAEYTPQQADTEQVKVDLKVFGGSFQIDRVIAAYEKQVLDLVQFQLQQKTTAVRSLFQDWMINGDSAKNSGVAFDGLAKILKGTSTEVTLESAALLDLSSAAKVKENWQSFLYELRQVEKLLDGEPGVILVNNDLFAVFQSVADLSTQFQQTKNELGTQIVKYGNATIMKMGDKPGTATPIISTDAAKGTTDMYLFRIGLDAVHGVTPEGTKEPKIYLPDMTRPGAVKTGEVEMVAAMAVKATRSAAVLHGIQVAPASTPTA</sequence>
<evidence type="ECO:0000313" key="1">
    <source>
        <dbReference type="EMBL" id="MBU9739332.1"/>
    </source>
</evidence>
<reference evidence="1" key="1">
    <citation type="submission" date="2021-06" db="EMBL/GenBank/DDBJ databases">
        <title>Description of novel taxa of the family Lachnospiraceae.</title>
        <authorList>
            <person name="Chaplin A.V."/>
            <person name="Sokolova S.R."/>
            <person name="Pikina A.P."/>
            <person name="Korzhanova M."/>
            <person name="Belova V."/>
            <person name="Korostin D."/>
            <person name="Efimov B.A."/>
        </authorList>
    </citation>
    <scope>NUCLEOTIDE SEQUENCE</scope>
    <source>
        <strain evidence="1">ASD5720</strain>
    </source>
</reference>
<dbReference type="InterPro" id="IPR048813">
    <property type="entry name" value="GP7-like"/>
</dbReference>
<dbReference type="RefSeq" id="WP_238723211.1">
    <property type="nucleotide sequence ID" value="NZ_JAHQCW010000056.1"/>
</dbReference>
<dbReference type="AlphaFoldDB" id="A0A949K4H1"/>
<name>A0A949K4H1_9FIRM</name>
<protein>
    <submittedName>
        <fullName evidence="1">Phage capsid protein</fullName>
    </submittedName>
</protein>
<accession>A0A949K4H1</accession>
<keyword evidence="2" id="KW-1185">Reference proteome</keyword>
<comment type="caution">
    <text evidence="1">The sequence shown here is derived from an EMBL/GenBank/DDBJ whole genome shotgun (WGS) entry which is preliminary data.</text>
</comment>
<proteinExistence type="predicted"/>
<dbReference type="Proteomes" id="UP000712157">
    <property type="component" value="Unassembled WGS sequence"/>
</dbReference>
<dbReference type="EMBL" id="JAHQCW010000056">
    <property type="protein sequence ID" value="MBU9739332.1"/>
    <property type="molecule type" value="Genomic_DNA"/>
</dbReference>